<dbReference type="Pfam" id="PF13403">
    <property type="entry name" value="Hint_2"/>
    <property type="match status" value="1"/>
</dbReference>
<evidence type="ECO:0000313" key="3">
    <source>
        <dbReference type="Proteomes" id="UP001241605"/>
    </source>
</evidence>
<evidence type="ECO:0000313" key="2">
    <source>
        <dbReference type="EMBL" id="WGW05141.1"/>
    </source>
</evidence>
<feature type="domain" description="Hedgehog/Intein (Hint)" evidence="1">
    <location>
        <begin position="177"/>
        <end position="310"/>
    </location>
</feature>
<sequence>MSWIATSGGGQSWICPKVFGTACAPRDALMARGSIVLETRLSPEGRPQTLLHYERRHPWNGSISVRAVPGGSIALVLTQNSEVFHTVLQPPHDARTDVLRVTFSWDTRQRFGRIAVERPESDQVIEQSTPPPPPLLIEDIHTIARRPQLRQMDEDVVFFAVSTDIEPIGPMPTLTGQVQVLTPTGYRAVGQLQCGDTIKTREHGVVPVLHRVSRLVPALGAFRPIRLRAPYFGLHRDLIVSPQQRLVIGGSDVEYLFGREAVLIPAQSLVNGFAAVHEDGHRFVRYHQLLLPRHEPIIAAEADLESLYIGRLRRDRDRVASSLLADCPSGLLPEHARAGLKVLGSFEAITLAEARAA</sequence>
<dbReference type="EMBL" id="CP124616">
    <property type="protein sequence ID" value="WGW05141.1"/>
    <property type="molecule type" value="Genomic_DNA"/>
</dbReference>
<protein>
    <submittedName>
        <fullName evidence="2">Hint domain-containing protein</fullName>
    </submittedName>
</protein>
<reference evidence="2 3" key="1">
    <citation type="submission" date="2023-05" db="EMBL/GenBank/DDBJ databases">
        <title>YMD87, complete Genome.</title>
        <authorList>
            <person name="Zhang J."/>
            <person name="Xu X."/>
        </authorList>
    </citation>
    <scope>NUCLEOTIDE SEQUENCE [LARGE SCALE GENOMIC DNA]</scope>
    <source>
        <strain evidence="2 3">YMD87</strain>
    </source>
</reference>
<evidence type="ECO:0000259" key="1">
    <source>
        <dbReference type="Pfam" id="PF13403"/>
    </source>
</evidence>
<dbReference type="RefSeq" id="WP_282301774.1">
    <property type="nucleotide sequence ID" value="NZ_CP124616.1"/>
</dbReference>
<gene>
    <name evidence="2" type="ORF">QF118_06250</name>
</gene>
<proteinExistence type="predicted"/>
<accession>A0ABY8QKH6</accession>
<keyword evidence="3" id="KW-1185">Reference proteome</keyword>
<organism evidence="2 3">
    <name type="scientific">Tropicibacter oceani</name>
    <dbReference type="NCBI Taxonomy" id="3058420"/>
    <lineage>
        <taxon>Bacteria</taxon>
        <taxon>Pseudomonadati</taxon>
        <taxon>Pseudomonadota</taxon>
        <taxon>Alphaproteobacteria</taxon>
        <taxon>Rhodobacterales</taxon>
        <taxon>Roseobacteraceae</taxon>
        <taxon>Tropicibacter</taxon>
    </lineage>
</organism>
<name>A0ABY8QKH6_9RHOB</name>
<dbReference type="Proteomes" id="UP001241605">
    <property type="component" value="Chromosome"/>
</dbReference>
<dbReference type="InterPro" id="IPR028992">
    <property type="entry name" value="Hedgehog/Intein_dom"/>
</dbReference>